<accession>A0A098S0R3</accession>
<dbReference type="InterPro" id="IPR011006">
    <property type="entry name" value="CheY-like_superfamily"/>
</dbReference>
<evidence type="ECO:0000256" key="1">
    <source>
        <dbReference type="PROSITE-ProRule" id="PRU00169"/>
    </source>
</evidence>
<dbReference type="Pfam" id="PF00072">
    <property type="entry name" value="Response_reg"/>
    <property type="match status" value="1"/>
</dbReference>
<dbReference type="InterPro" id="IPR007492">
    <property type="entry name" value="LytTR_DNA-bd_dom"/>
</dbReference>
<dbReference type="GO" id="GO:0000156">
    <property type="term" value="F:phosphorelay response regulator activity"/>
    <property type="evidence" value="ECO:0007669"/>
    <property type="project" value="InterPro"/>
</dbReference>
<sequence length="252" mass="29106">MDVLIIEDEQAAARRLEKQILAIRSEAHILAKLDSIESALDWFSAHPMPDLVLLDIHLADGASFEIFNHTQITCPIIFTTAYDQYAIQAFRVNAVDYLLKPIKPEELAGALEKVRNRNTSMAQPLDYQKLSKALRVDTYSRRFLVKIGQSIKIIDVAEAAYFYTEDKITFVNTKDCKRYPVDYSLEKLDELLDPRLFFRINRQIIVGLDAIKEMYTYSKSRVKIELEPPSDFEVIVSTERSPHFKKWLVGEE</sequence>
<keyword evidence="5" id="KW-1185">Reference proteome</keyword>
<protein>
    <recommendedName>
        <fullName evidence="6">LytR family transcriptional regulator</fullName>
    </recommendedName>
</protein>
<dbReference type="Gene3D" id="2.40.50.1020">
    <property type="entry name" value="LytTr DNA-binding domain"/>
    <property type="match status" value="1"/>
</dbReference>
<proteinExistence type="predicted"/>
<dbReference type="EMBL" id="JPOS01000083">
    <property type="protein sequence ID" value="KGE85725.1"/>
    <property type="molecule type" value="Genomic_DNA"/>
</dbReference>
<comment type="caution">
    <text evidence="4">The sequence shown here is derived from an EMBL/GenBank/DDBJ whole genome shotgun (WGS) entry which is preliminary data.</text>
</comment>
<dbReference type="PROSITE" id="PS50110">
    <property type="entry name" value="RESPONSE_REGULATORY"/>
    <property type="match status" value="1"/>
</dbReference>
<dbReference type="FunFam" id="3.40.50.2300:FF:000361">
    <property type="entry name" value="Two-component system response regulator"/>
    <property type="match status" value="1"/>
</dbReference>
<evidence type="ECO:0000259" key="3">
    <source>
        <dbReference type="PROSITE" id="PS50930"/>
    </source>
</evidence>
<dbReference type="SMART" id="SM00850">
    <property type="entry name" value="LytTR"/>
    <property type="match status" value="1"/>
</dbReference>
<evidence type="ECO:0000313" key="5">
    <source>
        <dbReference type="Proteomes" id="UP000029736"/>
    </source>
</evidence>
<dbReference type="GO" id="GO:0003677">
    <property type="term" value="F:DNA binding"/>
    <property type="evidence" value="ECO:0007669"/>
    <property type="project" value="InterPro"/>
</dbReference>
<organism evidence="4 5">
    <name type="scientific">Phaeodactylibacter xiamenensis</name>
    <dbReference type="NCBI Taxonomy" id="1524460"/>
    <lineage>
        <taxon>Bacteria</taxon>
        <taxon>Pseudomonadati</taxon>
        <taxon>Bacteroidota</taxon>
        <taxon>Saprospiria</taxon>
        <taxon>Saprospirales</taxon>
        <taxon>Haliscomenobacteraceae</taxon>
        <taxon>Phaeodactylibacter</taxon>
    </lineage>
</organism>
<dbReference type="SUPFAM" id="SSF52172">
    <property type="entry name" value="CheY-like"/>
    <property type="match status" value="1"/>
</dbReference>
<feature type="modified residue" description="4-aspartylphosphate" evidence="1">
    <location>
        <position position="55"/>
    </location>
</feature>
<dbReference type="SMART" id="SM00448">
    <property type="entry name" value="REC"/>
    <property type="match status" value="1"/>
</dbReference>
<reference evidence="4 5" key="1">
    <citation type="journal article" date="2014" name="Int. J. Syst. Evol. Microbiol.">
        <title>Phaeodactylibacter xiamenensis gen. nov., sp. nov., a member of the family Saprospiraceae isolated from the marine alga Phaeodactylum tricornutum.</title>
        <authorList>
            <person name="Chen Z.Jr."/>
            <person name="Lei X."/>
            <person name="Lai Q."/>
            <person name="Li Y."/>
            <person name="Zhang B."/>
            <person name="Zhang J."/>
            <person name="Zhang H."/>
            <person name="Yang L."/>
            <person name="Zheng W."/>
            <person name="Tian Y."/>
            <person name="Yu Z."/>
            <person name="Xu H.Jr."/>
            <person name="Zheng T."/>
        </authorList>
    </citation>
    <scope>NUCLEOTIDE SEQUENCE [LARGE SCALE GENOMIC DNA]</scope>
    <source>
        <strain evidence="4 5">KD52</strain>
    </source>
</reference>
<dbReference type="STRING" id="1524460.IX84_24060"/>
<gene>
    <name evidence="4" type="ORF">IX84_24060</name>
</gene>
<keyword evidence="1" id="KW-0597">Phosphoprotein</keyword>
<dbReference type="InterPro" id="IPR001789">
    <property type="entry name" value="Sig_transdc_resp-reg_receiver"/>
</dbReference>
<dbReference type="AlphaFoldDB" id="A0A098S0R3"/>
<evidence type="ECO:0008006" key="6">
    <source>
        <dbReference type="Google" id="ProtNLM"/>
    </source>
</evidence>
<dbReference type="OrthoDB" id="646623at2"/>
<dbReference type="Proteomes" id="UP000029736">
    <property type="component" value="Unassembled WGS sequence"/>
</dbReference>
<name>A0A098S0R3_9BACT</name>
<evidence type="ECO:0000259" key="2">
    <source>
        <dbReference type="PROSITE" id="PS50110"/>
    </source>
</evidence>
<dbReference type="PANTHER" id="PTHR37299:SF1">
    <property type="entry name" value="STAGE 0 SPORULATION PROTEIN A HOMOLOG"/>
    <property type="match status" value="1"/>
</dbReference>
<dbReference type="RefSeq" id="WP_044226398.1">
    <property type="nucleotide sequence ID" value="NZ_JBKAGJ010000002.1"/>
</dbReference>
<dbReference type="Gene3D" id="3.40.50.2300">
    <property type="match status" value="1"/>
</dbReference>
<dbReference type="InterPro" id="IPR046947">
    <property type="entry name" value="LytR-like"/>
</dbReference>
<dbReference type="Pfam" id="PF04397">
    <property type="entry name" value="LytTR"/>
    <property type="match status" value="1"/>
</dbReference>
<dbReference type="PROSITE" id="PS50930">
    <property type="entry name" value="HTH_LYTTR"/>
    <property type="match status" value="1"/>
</dbReference>
<feature type="domain" description="Response regulatory" evidence="2">
    <location>
        <begin position="2"/>
        <end position="115"/>
    </location>
</feature>
<dbReference type="PANTHER" id="PTHR37299">
    <property type="entry name" value="TRANSCRIPTIONAL REGULATOR-RELATED"/>
    <property type="match status" value="1"/>
</dbReference>
<evidence type="ECO:0000313" key="4">
    <source>
        <dbReference type="EMBL" id="KGE85725.1"/>
    </source>
</evidence>
<feature type="domain" description="HTH LytTR-type" evidence="3">
    <location>
        <begin position="143"/>
        <end position="213"/>
    </location>
</feature>